<evidence type="ECO:0000313" key="2">
    <source>
        <dbReference type="Proteomes" id="UP001324115"/>
    </source>
</evidence>
<organism evidence="1 2">
    <name type="scientific">Quercus rubra</name>
    <name type="common">Northern red oak</name>
    <name type="synonym">Quercus borealis</name>
    <dbReference type="NCBI Taxonomy" id="3512"/>
    <lineage>
        <taxon>Eukaryota</taxon>
        <taxon>Viridiplantae</taxon>
        <taxon>Streptophyta</taxon>
        <taxon>Embryophyta</taxon>
        <taxon>Tracheophyta</taxon>
        <taxon>Spermatophyta</taxon>
        <taxon>Magnoliopsida</taxon>
        <taxon>eudicotyledons</taxon>
        <taxon>Gunneridae</taxon>
        <taxon>Pentapetalae</taxon>
        <taxon>rosids</taxon>
        <taxon>fabids</taxon>
        <taxon>Fagales</taxon>
        <taxon>Fagaceae</taxon>
        <taxon>Quercus</taxon>
    </lineage>
</organism>
<comment type="caution">
    <text evidence="1">The sequence shown here is derived from an EMBL/GenBank/DDBJ whole genome shotgun (WGS) entry which is preliminary data.</text>
</comment>
<dbReference type="EMBL" id="JAXUIC010000011">
    <property type="protein sequence ID" value="KAK4563631.1"/>
    <property type="molecule type" value="Genomic_DNA"/>
</dbReference>
<evidence type="ECO:0000313" key="1">
    <source>
        <dbReference type="EMBL" id="KAK4563631.1"/>
    </source>
</evidence>
<keyword evidence="2" id="KW-1185">Reference proteome</keyword>
<reference evidence="1 2" key="1">
    <citation type="journal article" date="2023" name="G3 (Bethesda)">
        <title>A haplotype-resolved chromosome-scale genome for Quercus rubra L. provides insights into the genetics of adaptive traits for red oak species.</title>
        <authorList>
            <person name="Kapoor B."/>
            <person name="Jenkins J."/>
            <person name="Schmutz J."/>
            <person name="Zhebentyayeva T."/>
            <person name="Kuelheim C."/>
            <person name="Coggeshall M."/>
            <person name="Heim C."/>
            <person name="Lasky J.R."/>
            <person name="Leites L."/>
            <person name="Islam-Faridi N."/>
            <person name="Romero-Severson J."/>
            <person name="DeLeo V.L."/>
            <person name="Lucas S.M."/>
            <person name="Lazic D."/>
            <person name="Gailing O."/>
            <person name="Carlson J."/>
            <person name="Staton M."/>
        </authorList>
    </citation>
    <scope>NUCLEOTIDE SEQUENCE [LARGE SCALE GENOMIC DNA]</scope>
    <source>
        <strain evidence="1">Pseudo-F2</strain>
    </source>
</reference>
<dbReference type="Proteomes" id="UP001324115">
    <property type="component" value="Unassembled WGS sequence"/>
</dbReference>
<proteinExistence type="predicted"/>
<protein>
    <submittedName>
        <fullName evidence="1">Uncharacterized protein</fullName>
    </submittedName>
</protein>
<sequence length="109" mass="11839">MSGGGSKPHGGKMGTSIQVASVSGEAVANAEKELSLMVEKLNRICQRIAEEVRCYQASEKAIAILEMEQAKSQKETYKHIYEAAAAMDLLDISVKFLIIESKAYDSIIS</sequence>
<gene>
    <name evidence="1" type="ORF">RGQ29_005965</name>
</gene>
<name>A0AAN7IB72_QUERU</name>
<accession>A0AAN7IB72</accession>
<dbReference type="AlphaFoldDB" id="A0AAN7IB72"/>